<evidence type="ECO:0000256" key="1">
    <source>
        <dbReference type="SAM" id="MobiDB-lite"/>
    </source>
</evidence>
<dbReference type="Proteomes" id="UP001179952">
    <property type="component" value="Unassembled WGS sequence"/>
</dbReference>
<dbReference type="EMBL" id="JAUJYN010000006">
    <property type="protein sequence ID" value="KAK1269222.1"/>
    <property type="molecule type" value="Genomic_DNA"/>
</dbReference>
<organism evidence="2 3">
    <name type="scientific">Acorus gramineus</name>
    <name type="common">Dwarf sweet flag</name>
    <dbReference type="NCBI Taxonomy" id="55184"/>
    <lineage>
        <taxon>Eukaryota</taxon>
        <taxon>Viridiplantae</taxon>
        <taxon>Streptophyta</taxon>
        <taxon>Embryophyta</taxon>
        <taxon>Tracheophyta</taxon>
        <taxon>Spermatophyta</taxon>
        <taxon>Magnoliopsida</taxon>
        <taxon>Liliopsida</taxon>
        <taxon>Acoraceae</taxon>
        <taxon>Acorus</taxon>
    </lineage>
</organism>
<name>A0AAV9AZ02_ACOGR</name>
<accession>A0AAV9AZ02</accession>
<dbReference type="AlphaFoldDB" id="A0AAV9AZ02"/>
<feature type="region of interest" description="Disordered" evidence="1">
    <location>
        <begin position="30"/>
        <end position="74"/>
    </location>
</feature>
<comment type="caution">
    <text evidence="2">The sequence shown here is derived from an EMBL/GenBank/DDBJ whole genome shotgun (WGS) entry which is preliminary data.</text>
</comment>
<evidence type="ECO:0000313" key="2">
    <source>
        <dbReference type="EMBL" id="KAK1269222.1"/>
    </source>
</evidence>
<evidence type="ECO:0000313" key="3">
    <source>
        <dbReference type="Proteomes" id="UP001179952"/>
    </source>
</evidence>
<keyword evidence="3" id="KW-1185">Reference proteome</keyword>
<protein>
    <submittedName>
        <fullName evidence="2">Uncharacterized protein</fullName>
    </submittedName>
</protein>
<proteinExistence type="predicted"/>
<gene>
    <name evidence="2" type="ORF">QJS04_geneDACA006402</name>
</gene>
<sequence length="74" mass="8743">MIDPNKQTKSYKRILLYPIRTFRSQIHHYKYSSIKKKKKKKSKQSLPLRSERLRVSSSRSGQPCLPSKVGRRSP</sequence>
<feature type="compositionally biased region" description="Basic residues" evidence="1">
    <location>
        <begin position="30"/>
        <end position="43"/>
    </location>
</feature>
<reference evidence="2" key="2">
    <citation type="submission" date="2023-06" db="EMBL/GenBank/DDBJ databases">
        <authorList>
            <person name="Ma L."/>
            <person name="Liu K.-W."/>
            <person name="Li Z."/>
            <person name="Hsiao Y.-Y."/>
            <person name="Qi Y."/>
            <person name="Fu T."/>
            <person name="Tang G."/>
            <person name="Zhang D."/>
            <person name="Sun W.-H."/>
            <person name="Liu D.-K."/>
            <person name="Li Y."/>
            <person name="Chen G.-Z."/>
            <person name="Liu X.-D."/>
            <person name="Liao X.-Y."/>
            <person name="Jiang Y.-T."/>
            <person name="Yu X."/>
            <person name="Hao Y."/>
            <person name="Huang J."/>
            <person name="Zhao X.-W."/>
            <person name="Ke S."/>
            <person name="Chen Y.-Y."/>
            <person name="Wu W.-L."/>
            <person name="Hsu J.-L."/>
            <person name="Lin Y.-F."/>
            <person name="Huang M.-D."/>
            <person name="Li C.-Y."/>
            <person name="Huang L."/>
            <person name="Wang Z.-W."/>
            <person name="Zhao X."/>
            <person name="Zhong W.-Y."/>
            <person name="Peng D.-H."/>
            <person name="Ahmad S."/>
            <person name="Lan S."/>
            <person name="Zhang J.-S."/>
            <person name="Tsai W.-C."/>
            <person name="Van De Peer Y."/>
            <person name="Liu Z.-J."/>
        </authorList>
    </citation>
    <scope>NUCLEOTIDE SEQUENCE</scope>
    <source>
        <strain evidence="2">SCP</strain>
        <tissue evidence="2">Leaves</tissue>
    </source>
</reference>
<reference evidence="2" key="1">
    <citation type="journal article" date="2023" name="Nat. Commun.">
        <title>Diploid and tetraploid genomes of Acorus and the evolution of monocots.</title>
        <authorList>
            <person name="Ma L."/>
            <person name="Liu K.W."/>
            <person name="Li Z."/>
            <person name="Hsiao Y.Y."/>
            <person name="Qi Y."/>
            <person name="Fu T."/>
            <person name="Tang G.D."/>
            <person name="Zhang D."/>
            <person name="Sun W.H."/>
            <person name="Liu D.K."/>
            <person name="Li Y."/>
            <person name="Chen G.Z."/>
            <person name="Liu X.D."/>
            <person name="Liao X.Y."/>
            <person name="Jiang Y.T."/>
            <person name="Yu X."/>
            <person name="Hao Y."/>
            <person name="Huang J."/>
            <person name="Zhao X.W."/>
            <person name="Ke S."/>
            <person name="Chen Y.Y."/>
            <person name="Wu W.L."/>
            <person name="Hsu J.L."/>
            <person name="Lin Y.F."/>
            <person name="Huang M.D."/>
            <person name="Li C.Y."/>
            <person name="Huang L."/>
            <person name="Wang Z.W."/>
            <person name="Zhao X."/>
            <person name="Zhong W.Y."/>
            <person name="Peng D.H."/>
            <person name="Ahmad S."/>
            <person name="Lan S."/>
            <person name="Zhang J.S."/>
            <person name="Tsai W.C."/>
            <person name="Van de Peer Y."/>
            <person name="Liu Z.J."/>
        </authorList>
    </citation>
    <scope>NUCLEOTIDE SEQUENCE</scope>
    <source>
        <strain evidence="2">SCP</strain>
    </source>
</reference>